<protein>
    <recommendedName>
        <fullName evidence="4">Sensor domain-containing protein</fullName>
    </recommendedName>
</protein>
<evidence type="ECO:0000313" key="3">
    <source>
        <dbReference type="Proteomes" id="UP001597347"/>
    </source>
</evidence>
<evidence type="ECO:0000313" key="2">
    <source>
        <dbReference type="EMBL" id="MFD1720728.1"/>
    </source>
</evidence>
<keyword evidence="1" id="KW-1133">Transmembrane helix</keyword>
<organism evidence="2 3">
    <name type="scientific">Amnibacterium endophyticum</name>
    <dbReference type="NCBI Taxonomy" id="2109337"/>
    <lineage>
        <taxon>Bacteria</taxon>
        <taxon>Bacillati</taxon>
        <taxon>Actinomycetota</taxon>
        <taxon>Actinomycetes</taxon>
        <taxon>Micrococcales</taxon>
        <taxon>Microbacteriaceae</taxon>
        <taxon>Amnibacterium</taxon>
    </lineage>
</organism>
<dbReference type="RefSeq" id="WP_377932327.1">
    <property type="nucleotide sequence ID" value="NZ_JBHUEA010000004.1"/>
</dbReference>
<proteinExistence type="predicted"/>
<feature type="transmembrane region" description="Helical" evidence="1">
    <location>
        <begin position="62"/>
        <end position="83"/>
    </location>
</feature>
<comment type="caution">
    <text evidence="2">The sequence shown here is derived from an EMBL/GenBank/DDBJ whole genome shotgun (WGS) entry which is preliminary data.</text>
</comment>
<feature type="transmembrane region" description="Helical" evidence="1">
    <location>
        <begin position="36"/>
        <end position="56"/>
    </location>
</feature>
<keyword evidence="1" id="KW-0812">Transmembrane</keyword>
<feature type="transmembrane region" description="Helical" evidence="1">
    <location>
        <begin position="124"/>
        <end position="143"/>
    </location>
</feature>
<gene>
    <name evidence="2" type="ORF">ACFSBI_04140</name>
</gene>
<keyword evidence="1" id="KW-0472">Membrane</keyword>
<keyword evidence="3" id="KW-1185">Reference proteome</keyword>
<name>A0ABW4LBW7_9MICO</name>
<dbReference type="EMBL" id="JBHUEA010000004">
    <property type="protein sequence ID" value="MFD1720728.1"/>
    <property type="molecule type" value="Genomic_DNA"/>
</dbReference>
<feature type="transmembrane region" description="Helical" evidence="1">
    <location>
        <begin position="200"/>
        <end position="222"/>
    </location>
</feature>
<evidence type="ECO:0008006" key="4">
    <source>
        <dbReference type="Google" id="ProtNLM"/>
    </source>
</evidence>
<dbReference type="Proteomes" id="UP001597347">
    <property type="component" value="Unassembled WGS sequence"/>
</dbReference>
<evidence type="ECO:0000256" key="1">
    <source>
        <dbReference type="SAM" id="Phobius"/>
    </source>
</evidence>
<reference evidence="3" key="1">
    <citation type="journal article" date="2019" name="Int. J. Syst. Evol. Microbiol.">
        <title>The Global Catalogue of Microorganisms (GCM) 10K type strain sequencing project: providing services to taxonomists for standard genome sequencing and annotation.</title>
        <authorList>
            <consortium name="The Broad Institute Genomics Platform"/>
            <consortium name="The Broad Institute Genome Sequencing Center for Infectious Disease"/>
            <person name="Wu L."/>
            <person name="Ma J."/>
        </authorList>
    </citation>
    <scope>NUCLEOTIDE SEQUENCE [LARGE SCALE GENOMIC DNA]</scope>
    <source>
        <strain evidence="3">CGMCC 1.12471</strain>
    </source>
</reference>
<sequence length="223" mass="23107">MTEASGRTDLAARYPRRELPGAATLRAHPPLRNGPLAVAGWAAALVLAELLVLAVAGALLGFALLDVLLVPGGLVAGCCGLAVRRRRRAAAERSARSWTPEEAAHRAATLPAARFAGAAQQWDLLVHAALLVNLALFGALLVADASSGSLLIGPVLIASALIPVSLLSTWLTAGRATAEGEALALVHRIGRPDAVRRARWLVRIALAPHVLLAVAAIVSVLFI</sequence>
<accession>A0ABW4LBW7</accession>
<feature type="transmembrane region" description="Helical" evidence="1">
    <location>
        <begin position="149"/>
        <end position="171"/>
    </location>
</feature>